<sequence length="227" mass="25193">MITSIVDMSFKNSYHFITTGSYTLVHLDIRKGVLSTSEEQSDEFLSGCITSDRYSVFGMSEGTVTVWDNSHLDEIQKSGMTLSDQSIDCVIAGAEENEVFAGGADGLVYKLNVHSSKKESIWTHSKKEEVSMLELDSEYRLVTAGMETVKIWRSPADQRQLEEAEEAEQAATSAEKDIENSNDSESQKKNDSDEEDAKPARKKSKKGQGKAKKARKYVHGISSFEGL</sequence>
<dbReference type="OrthoDB" id="2288928at2759"/>
<protein>
    <submittedName>
        <fullName evidence="2">Jip5p</fullName>
    </submittedName>
</protein>
<dbReference type="KEGG" id="slb:AWJ20_2583"/>
<feature type="compositionally biased region" description="Basic and acidic residues" evidence="1">
    <location>
        <begin position="174"/>
        <end position="191"/>
    </location>
</feature>
<feature type="compositionally biased region" description="Basic residues" evidence="1">
    <location>
        <begin position="200"/>
        <end position="218"/>
    </location>
</feature>
<organism evidence="2 3">
    <name type="scientific">Sugiyamaella lignohabitans</name>
    <dbReference type="NCBI Taxonomy" id="796027"/>
    <lineage>
        <taxon>Eukaryota</taxon>
        <taxon>Fungi</taxon>
        <taxon>Dikarya</taxon>
        <taxon>Ascomycota</taxon>
        <taxon>Saccharomycotina</taxon>
        <taxon>Dipodascomycetes</taxon>
        <taxon>Dipodascales</taxon>
        <taxon>Trichomonascaceae</taxon>
        <taxon>Sugiyamaella</taxon>
    </lineage>
</organism>
<dbReference type="SUPFAM" id="SSF50978">
    <property type="entry name" value="WD40 repeat-like"/>
    <property type="match status" value="1"/>
</dbReference>
<feature type="region of interest" description="Disordered" evidence="1">
    <location>
        <begin position="157"/>
        <end position="227"/>
    </location>
</feature>
<dbReference type="InterPro" id="IPR015943">
    <property type="entry name" value="WD40/YVTN_repeat-like_dom_sf"/>
</dbReference>
<accession>A0A167F8P9</accession>
<dbReference type="Gene3D" id="2.130.10.10">
    <property type="entry name" value="YVTN repeat-like/Quinoprotein amine dehydrogenase"/>
    <property type="match status" value="1"/>
</dbReference>
<dbReference type="AlphaFoldDB" id="A0A167F8P9"/>
<dbReference type="EMBL" id="CP014503">
    <property type="protein sequence ID" value="ANB14964.1"/>
    <property type="molecule type" value="Genomic_DNA"/>
</dbReference>
<proteinExistence type="predicted"/>
<evidence type="ECO:0000313" key="3">
    <source>
        <dbReference type="Proteomes" id="UP000189580"/>
    </source>
</evidence>
<dbReference type="Proteomes" id="UP000189580">
    <property type="component" value="Chromosome b"/>
</dbReference>
<dbReference type="InterPro" id="IPR036322">
    <property type="entry name" value="WD40_repeat_dom_sf"/>
</dbReference>
<reference evidence="2 3" key="1">
    <citation type="submission" date="2016-02" db="EMBL/GenBank/DDBJ databases">
        <title>Complete genome sequence and transcriptome regulation of the pentose utilising yeast Sugiyamaella lignohabitans.</title>
        <authorList>
            <person name="Bellasio M."/>
            <person name="Peymann A."/>
            <person name="Valli M."/>
            <person name="Sipitzky M."/>
            <person name="Graf A."/>
            <person name="Sauer M."/>
            <person name="Marx H."/>
            <person name="Mattanovich D."/>
        </authorList>
    </citation>
    <scope>NUCLEOTIDE SEQUENCE [LARGE SCALE GENOMIC DNA]</scope>
    <source>
        <strain evidence="2 3">CBS 10342</strain>
    </source>
</reference>
<dbReference type="GeneID" id="30034510"/>
<dbReference type="RefSeq" id="XP_018737441.1">
    <property type="nucleotide sequence ID" value="XM_018879533.1"/>
</dbReference>
<name>A0A167F8P9_9ASCO</name>
<evidence type="ECO:0000313" key="2">
    <source>
        <dbReference type="EMBL" id="ANB14964.1"/>
    </source>
</evidence>
<keyword evidence="3" id="KW-1185">Reference proteome</keyword>
<gene>
    <name evidence="2" type="primary">JIP5</name>
    <name evidence="2" type="ORF">AWJ20_2583</name>
</gene>
<evidence type="ECO:0000256" key="1">
    <source>
        <dbReference type="SAM" id="MobiDB-lite"/>
    </source>
</evidence>